<feature type="domain" description="Thiamine pyrophosphate enzyme N-terminal TPP-binding" evidence="6">
    <location>
        <begin position="9"/>
        <end position="130"/>
    </location>
</feature>
<evidence type="ECO:0000259" key="5">
    <source>
        <dbReference type="Pfam" id="PF02775"/>
    </source>
</evidence>
<dbReference type="Pfam" id="PF00205">
    <property type="entry name" value="TPP_enzyme_M"/>
    <property type="match status" value="1"/>
</dbReference>
<dbReference type="PANTHER" id="PTHR18968:SF13">
    <property type="entry name" value="ACETOLACTATE SYNTHASE CATALYTIC SUBUNIT, MITOCHONDRIAL"/>
    <property type="match status" value="1"/>
</dbReference>
<protein>
    <submittedName>
        <fullName evidence="7">Thiamine pyrophosphate-binding protein</fullName>
    </submittedName>
</protein>
<dbReference type="GO" id="GO:0003984">
    <property type="term" value="F:acetolactate synthase activity"/>
    <property type="evidence" value="ECO:0007669"/>
    <property type="project" value="TreeGrafter"/>
</dbReference>
<dbReference type="GO" id="GO:0030976">
    <property type="term" value="F:thiamine pyrophosphate binding"/>
    <property type="evidence" value="ECO:0007669"/>
    <property type="project" value="InterPro"/>
</dbReference>
<dbReference type="GO" id="GO:0009097">
    <property type="term" value="P:isoleucine biosynthetic process"/>
    <property type="evidence" value="ECO:0007669"/>
    <property type="project" value="TreeGrafter"/>
</dbReference>
<accession>A0A3E3E0G1</accession>
<dbReference type="GO" id="GO:0050660">
    <property type="term" value="F:flavin adenine dinucleotide binding"/>
    <property type="evidence" value="ECO:0007669"/>
    <property type="project" value="TreeGrafter"/>
</dbReference>
<feature type="domain" description="Thiamine pyrophosphate enzyme central" evidence="4">
    <location>
        <begin position="206"/>
        <end position="344"/>
    </location>
</feature>
<dbReference type="InterPro" id="IPR011766">
    <property type="entry name" value="TPP_enzyme_TPP-bd"/>
</dbReference>
<dbReference type="SUPFAM" id="SSF52518">
    <property type="entry name" value="Thiamin diphosphate-binding fold (THDP-binding)"/>
    <property type="match status" value="2"/>
</dbReference>
<evidence type="ECO:0000259" key="4">
    <source>
        <dbReference type="Pfam" id="PF00205"/>
    </source>
</evidence>
<dbReference type="EMBL" id="QUSM01000003">
    <property type="protein sequence ID" value="RGD74669.1"/>
    <property type="molecule type" value="Genomic_DNA"/>
</dbReference>
<evidence type="ECO:0000313" key="8">
    <source>
        <dbReference type="Proteomes" id="UP000261212"/>
    </source>
</evidence>
<dbReference type="Gene3D" id="3.40.50.1220">
    <property type="entry name" value="TPP-binding domain"/>
    <property type="match status" value="1"/>
</dbReference>
<comment type="similarity">
    <text evidence="1 3">Belongs to the TPP enzyme family.</text>
</comment>
<dbReference type="InterPro" id="IPR029035">
    <property type="entry name" value="DHS-like_NAD/FAD-binding_dom"/>
</dbReference>
<feature type="domain" description="Thiamine pyrophosphate enzyme TPP-binding" evidence="5">
    <location>
        <begin position="400"/>
        <end position="548"/>
    </location>
</feature>
<evidence type="ECO:0000256" key="3">
    <source>
        <dbReference type="RuleBase" id="RU362132"/>
    </source>
</evidence>
<reference evidence="7 8" key="1">
    <citation type="submission" date="2018-08" db="EMBL/GenBank/DDBJ databases">
        <title>A genome reference for cultivated species of the human gut microbiota.</title>
        <authorList>
            <person name="Zou Y."/>
            <person name="Xue W."/>
            <person name="Luo G."/>
        </authorList>
    </citation>
    <scope>NUCLEOTIDE SEQUENCE [LARGE SCALE GENOMIC DNA]</scope>
    <source>
        <strain evidence="7 8">AM25-6</strain>
    </source>
</reference>
<evidence type="ECO:0000256" key="1">
    <source>
        <dbReference type="ARBA" id="ARBA00007812"/>
    </source>
</evidence>
<dbReference type="GO" id="GO:0000287">
    <property type="term" value="F:magnesium ion binding"/>
    <property type="evidence" value="ECO:0007669"/>
    <property type="project" value="InterPro"/>
</dbReference>
<dbReference type="FunFam" id="3.40.50.970:FF:000007">
    <property type="entry name" value="Acetolactate synthase"/>
    <property type="match status" value="1"/>
</dbReference>
<dbReference type="InterPro" id="IPR012000">
    <property type="entry name" value="Thiamin_PyroP_enz_cen_dom"/>
</dbReference>
<dbReference type="PANTHER" id="PTHR18968">
    <property type="entry name" value="THIAMINE PYROPHOSPHATE ENZYMES"/>
    <property type="match status" value="1"/>
</dbReference>
<dbReference type="InterPro" id="IPR029061">
    <property type="entry name" value="THDP-binding"/>
</dbReference>
<evidence type="ECO:0000313" key="7">
    <source>
        <dbReference type="EMBL" id="RGD74669.1"/>
    </source>
</evidence>
<sequence length="585" mass="67366">MNKRRIIKMKVSDYIVNFIVNQGIHDIFGYQGTMIAHFVDSIYKNNHIKNHTCYNEQGAAFAAVGYAKASDKIGVAYATSGPGAMNLMSGIADAYFDSIPTVFITGQLNLYEYTNIPTLRQQGFQELDVISSVKSYTKYCTQIMDKNDIRYELEKAFYIAQDGRKGPVVLDIPMNIQREEIELNKLKSFQPKIKNINNRQYDIIADKILENIKNAERPLLLIGNGVKKNSNEHKLIKELIEKLNIPTITSLPARHLFDINDNLFFGYIGAAYGFREANIIAYKKTDLIISIGCSMCKRQIGQNNENFAKNAKIIRIDFDKEELKRKVHENELSYCIDYQGVIKKLIEKIDFIIEKEWLDTCLFIKNTMRKFDRTLKERNINRIMNKISSYFNENLSVFVDVGQHQMWAAQSYETKENQQMLFSGGHGAMGFSIPAAIGGYYATGNRCIALCGDGSIQMNIQELQWIFREQIPIFIFVFNNESLGLIRQQQNDFFNRLYYGSNNENGYTVPSFTKIAKAYSLQSYKVHNEKELHNAINNSDKTKPCLFEILVDINSEAFPKTFFGEEMYNQRPYLSKDIMDKILKI</sequence>
<dbReference type="Pfam" id="PF02776">
    <property type="entry name" value="TPP_enzyme_N"/>
    <property type="match status" value="1"/>
</dbReference>
<evidence type="ECO:0000256" key="2">
    <source>
        <dbReference type="ARBA" id="ARBA00023052"/>
    </source>
</evidence>
<dbReference type="AlphaFoldDB" id="A0A3E3E0G1"/>
<dbReference type="SUPFAM" id="SSF52467">
    <property type="entry name" value="DHS-like NAD/FAD-binding domain"/>
    <property type="match status" value="1"/>
</dbReference>
<dbReference type="Pfam" id="PF02775">
    <property type="entry name" value="TPP_enzyme_C"/>
    <property type="match status" value="1"/>
</dbReference>
<dbReference type="InterPro" id="IPR012001">
    <property type="entry name" value="Thiamin_PyroP_enz_TPP-bd_dom"/>
</dbReference>
<dbReference type="Gene3D" id="3.40.50.970">
    <property type="match status" value="2"/>
</dbReference>
<gene>
    <name evidence="7" type="ORF">DW687_07890</name>
</gene>
<dbReference type="GO" id="GO:0009099">
    <property type="term" value="P:L-valine biosynthetic process"/>
    <property type="evidence" value="ECO:0007669"/>
    <property type="project" value="TreeGrafter"/>
</dbReference>
<dbReference type="InterPro" id="IPR045229">
    <property type="entry name" value="TPP_enz"/>
</dbReference>
<proteinExistence type="inferred from homology"/>
<keyword evidence="2 3" id="KW-0786">Thiamine pyrophosphate</keyword>
<organism evidence="7 8">
    <name type="scientific">Anaerofustis stercorihominis</name>
    <dbReference type="NCBI Taxonomy" id="214853"/>
    <lineage>
        <taxon>Bacteria</taxon>
        <taxon>Bacillati</taxon>
        <taxon>Bacillota</taxon>
        <taxon>Clostridia</taxon>
        <taxon>Eubacteriales</taxon>
        <taxon>Eubacteriaceae</taxon>
        <taxon>Anaerofustis</taxon>
    </lineage>
</organism>
<dbReference type="GO" id="GO:0005948">
    <property type="term" value="C:acetolactate synthase complex"/>
    <property type="evidence" value="ECO:0007669"/>
    <property type="project" value="TreeGrafter"/>
</dbReference>
<dbReference type="Proteomes" id="UP000261212">
    <property type="component" value="Unassembled WGS sequence"/>
</dbReference>
<evidence type="ECO:0000259" key="6">
    <source>
        <dbReference type="Pfam" id="PF02776"/>
    </source>
</evidence>
<comment type="caution">
    <text evidence="7">The sequence shown here is derived from an EMBL/GenBank/DDBJ whole genome shotgun (WGS) entry which is preliminary data.</text>
</comment>
<name>A0A3E3E0G1_9FIRM</name>
<dbReference type="CDD" id="cd07035">
    <property type="entry name" value="TPP_PYR_POX_like"/>
    <property type="match status" value="1"/>
</dbReference>